<evidence type="ECO:0000256" key="3">
    <source>
        <dbReference type="ARBA" id="ARBA00012782"/>
    </source>
</evidence>
<dbReference type="PANTHER" id="PTHR11113:SF2">
    <property type="entry name" value="ADENINE DEAMINASE"/>
    <property type="match status" value="1"/>
</dbReference>
<dbReference type="PANTHER" id="PTHR11113">
    <property type="entry name" value="N-ACETYLGLUCOSAMINE-6-PHOSPHATE DEACETYLASE"/>
    <property type="match status" value="1"/>
</dbReference>
<comment type="caution">
    <text evidence="11">The sequence shown here is derived from an EMBL/GenBank/DDBJ whole genome shotgun (WGS) entry which is preliminary data.</text>
</comment>
<keyword evidence="5 8" id="KW-0464">Manganese</keyword>
<dbReference type="EMBL" id="MASJ01000010">
    <property type="protein sequence ID" value="OCS86591.1"/>
    <property type="molecule type" value="Genomic_DNA"/>
</dbReference>
<dbReference type="Proteomes" id="UP000093199">
    <property type="component" value="Unassembled WGS sequence"/>
</dbReference>
<evidence type="ECO:0000256" key="7">
    <source>
        <dbReference type="ARBA" id="ARBA00069718"/>
    </source>
</evidence>
<dbReference type="InterPro" id="IPR032466">
    <property type="entry name" value="Metal_Hydrolase"/>
</dbReference>
<keyword evidence="4 8" id="KW-0378">Hydrolase</keyword>
<gene>
    <name evidence="8" type="primary">ade</name>
    <name evidence="11" type="ORF">A6M13_12830</name>
</gene>
<keyword evidence="12" id="KW-1185">Reference proteome</keyword>
<dbReference type="HAMAP" id="MF_01518">
    <property type="entry name" value="Adenine_deamin"/>
    <property type="match status" value="1"/>
</dbReference>
<comment type="cofactor">
    <cofactor evidence="1 8">
        <name>Mn(2+)</name>
        <dbReference type="ChEBI" id="CHEBI:29035"/>
    </cofactor>
</comment>
<dbReference type="InterPro" id="IPR006680">
    <property type="entry name" value="Amidohydro-rel"/>
</dbReference>
<feature type="domain" description="Amidohydrolase-related" evidence="9">
    <location>
        <begin position="67"/>
        <end position="346"/>
    </location>
</feature>
<accession>A0A1C0YHG9</accession>
<dbReference type="FunFam" id="3.20.20.140:FF:000016">
    <property type="entry name" value="Adenine deaminase"/>
    <property type="match status" value="1"/>
</dbReference>
<evidence type="ECO:0000256" key="2">
    <source>
        <dbReference type="ARBA" id="ARBA00006773"/>
    </source>
</evidence>
<reference evidence="11 12" key="1">
    <citation type="submission" date="2016-07" db="EMBL/GenBank/DDBJ databases">
        <title>Caryophanon tenue genome sequencing.</title>
        <authorList>
            <person name="Verma A."/>
            <person name="Pal Y."/>
            <person name="Krishnamurthi S."/>
        </authorList>
    </citation>
    <scope>NUCLEOTIDE SEQUENCE [LARGE SCALE GENOMIC DNA]</scope>
    <source>
        <strain evidence="11 12">DSM 14152</strain>
    </source>
</reference>
<sequence>MFKQLQQQIHASQTGKVDYVLRNGYVADVISRQWVQADIGITAGKIVAVDTTNSLTAEQQEDMTGKYIIPGLIDGHIHIESSVVTPSQFSRVLVPHGVTTAITDPHEIANVSGAEGIQFMLADAEQATMDIFVMLPSSVPGTALENAGAILQAADLQSFIDHPRVLGLAEVMDYPAVLSGDQAMLEKIELATARNLVVDGHGAGLNHLQIRGYRTAGIHTDHECVTAEEALDRVWQGMYVLIREGSAAKNLKDVLPAVTPANAHRFAFCTDDKHLDELMAEGSINHAVQLAIDEGMEPLLAIQLATWNAAQCYRLYTRGAIAPGFVADLLVLEEPTVMKPQAVYKDGVKVAEHGKMLTKQTSTITPSAAITHSVRLPQVDAAQLNIALPRSTRAHVIEIIPNQIMTKKRIMDVPTENGMFKASVEHDLLKLAIVERHHLRHHVQAAIVHGFGLQRGAVATTIAHDSHNALVLGTNDEDMLVALRELEAMQGGFVLVDNGVVIGKMALPIAGLMTDVDAQEACKQLHDLHEALHILHPTLDFHLFLTLSFIALPVIPALKITDTGLFDVEAFCHIPIAVD</sequence>
<evidence type="ECO:0000256" key="1">
    <source>
        <dbReference type="ARBA" id="ARBA00001936"/>
    </source>
</evidence>
<evidence type="ECO:0000256" key="6">
    <source>
        <dbReference type="ARBA" id="ARBA00047720"/>
    </source>
</evidence>
<comment type="catalytic activity">
    <reaction evidence="6 8">
        <text>adenine + H2O + H(+) = hypoxanthine + NH4(+)</text>
        <dbReference type="Rhea" id="RHEA:23688"/>
        <dbReference type="ChEBI" id="CHEBI:15377"/>
        <dbReference type="ChEBI" id="CHEBI:15378"/>
        <dbReference type="ChEBI" id="CHEBI:16708"/>
        <dbReference type="ChEBI" id="CHEBI:17368"/>
        <dbReference type="ChEBI" id="CHEBI:28938"/>
        <dbReference type="EC" id="3.5.4.2"/>
    </reaction>
</comment>
<dbReference type="Pfam" id="PF13382">
    <property type="entry name" value="Adenine_deam_C"/>
    <property type="match status" value="1"/>
</dbReference>
<dbReference type="InterPro" id="IPR011059">
    <property type="entry name" value="Metal-dep_hydrolase_composite"/>
</dbReference>
<evidence type="ECO:0000256" key="4">
    <source>
        <dbReference type="ARBA" id="ARBA00022801"/>
    </source>
</evidence>
<evidence type="ECO:0000256" key="8">
    <source>
        <dbReference type="HAMAP-Rule" id="MF_01518"/>
    </source>
</evidence>
<evidence type="ECO:0000313" key="12">
    <source>
        <dbReference type="Proteomes" id="UP000093199"/>
    </source>
</evidence>
<dbReference type="EC" id="3.5.4.2" evidence="3 8"/>
<dbReference type="SUPFAM" id="SSF51556">
    <property type="entry name" value="Metallo-dependent hydrolases"/>
    <property type="match status" value="1"/>
</dbReference>
<evidence type="ECO:0000313" key="11">
    <source>
        <dbReference type="EMBL" id="OCS86591.1"/>
    </source>
</evidence>
<comment type="similarity">
    <text evidence="2 8">Belongs to the metallo-dependent hydrolases superfamily. Adenine deaminase family.</text>
</comment>
<dbReference type="AlphaFoldDB" id="A0A1C0YHG9"/>
<feature type="domain" description="Adenine deaminase C-terminal" evidence="10">
    <location>
        <begin position="403"/>
        <end position="571"/>
    </location>
</feature>
<dbReference type="Gene3D" id="2.30.40.10">
    <property type="entry name" value="Urease, subunit C, domain 1"/>
    <property type="match status" value="1"/>
</dbReference>
<dbReference type="NCBIfam" id="TIGR01178">
    <property type="entry name" value="ade"/>
    <property type="match status" value="1"/>
</dbReference>
<dbReference type="GO" id="GO:0006146">
    <property type="term" value="P:adenine catabolic process"/>
    <property type="evidence" value="ECO:0007669"/>
    <property type="project" value="InterPro"/>
</dbReference>
<dbReference type="Gene3D" id="3.20.20.140">
    <property type="entry name" value="Metal-dependent hydrolases"/>
    <property type="match status" value="1"/>
</dbReference>
<dbReference type="RefSeq" id="WP_066544582.1">
    <property type="nucleotide sequence ID" value="NZ_MASJ01000010.1"/>
</dbReference>
<dbReference type="SUPFAM" id="SSF51338">
    <property type="entry name" value="Composite domain of metallo-dependent hydrolases"/>
    <property type="match status" value="1"/>
</dbReference>
<proteinExistence type="inferred from homology"/>
<dbReference type="GO" id="GO:0000034">
    <property type="term" value="F:adenine deaminase activity"/>
    <property type="evidence" value="ECO:0007669"/>
    <property type="project" value="UniProtKB-UniRule"/>
</dbReference>
<dbReference type="Pfam" id="PF01979">
    <property type="entry name" value="Amidohydro_1"/>
    <property type="match status" value="1"/>
</dbReference>
<dbReference type="InterPro" id="IPR026912">
    <property type="entry name" value="Adenine_deam_C"/>
</dbReference>
<dbReference type="InterPro" id="IPR006679">
    <property type="entry name" value="Adenine_deam"/>
</dbReference>
<organism evidence="11 12">
    <name type="scientific">Caryophanon tenue</name>
    <dbReference type="NCBI Taxonomy" id="33978"/>
    <lineage>
        <taxon>Bacteria</taxon>
        <taxon>Bacillati</taxon>
        <taxon>Bacillota</taxon>
        <taxon>Bacilli</taxon>
        <taxon>Bacillales</taxon>
        <taxon>Caryophanaceae</taxon>
        <taxon>Caryophanon</taxon>
    </lineage>
</organism>
<evidence type="ECO:0000259" key="10">
    <source>
        <dbReference type="Pfam" id="PF13382"/>
    </source>
</evidence>
<name>A0A1C0YHG9_9BACL</name>
<protein>
    <recommendedName>
        <fullName evidence="7 8">Adenine deaminase</fullName>
        <shortName evidence="8">Adenase</shortName>
        <shortName evidence="8">Adenine aminase</shortName>
        <ecNumber evidence="3 8">3.5.4.2</ecNumber>
    </recommendedName>
</protein>
<dbReference type="CDD" id="cd01295">
    <property type="entry name" value="AdeC"/>
    <property type="match status" value="1"/>
</dbReference>
<evidence type="ECO:0000259" key="9">
    <source>
        <dbReference type="Pfam" id="PF01979"/>
    </source>
</evidence>
<evidence type="ECO:0000256" key="5">
    <source>
        <dbReference type="ARBA" id="ARBA00023211"/>
    </source>
</evidence>
<dbReference type="STRING" id="33978.A6M13_12830"/>